<name>A0A158HQ80_9BURK</name>
<evidence type="ECO:0000313" key="4">
    <source>
        <dbReference type="Proteomes" id="UP000054683"/>
    </source>
</evidence>
<keyword evidence="2" id="KW-0472">Membrane</keyword>
<evidence type="ECO:0000256" key="1">
    <source>
        <dbReference type="SAM" id="MobiDB-lite"/>
    </source>
</evidence>
<evidence type="ECO:0008006" key="5">
    <source>
        <dbReference type="Google" id="ProtNLM"/>
    </source>
</evidence>
<dbReference type="EMBL" id="FCOK02000033">
    <property type="protein sequence ID" value="SAL46542.1"/>
    <property type="molecule type" value="Genomic_DNA"/>
</dbReference>
<feature type="transmembrane region" description="Helical" evidence="2">
    <location>
        <begin position="50"/>
        <end position="69"/>
    </location>
</feature>
<reference evidence="3 4" key="1">
    <citation type="submission" date="2016-01" db="EMBL/GenBank/DDBJ databases">
        <authorList>
            <person name="Oliw E.H."/>
        </authorList>
    </citation>
    <scope>NUCLEOTIDE SEQUENCE [LARGE SCALE GENOMIC DNA]</scope>
    <source>
        <strain evidence="3">LMG 27134</strain>
    </source>
</reference>
<feature type="region of interest" description="Disordered" evidence="1">
    <location>
        <begin position="1"/>
        <end position="38"/>
    </location>
</feature>
<keyword evidence="2" id="KW-0812">Transmembrane</keyword>
<protein>
    <recommendedName>
        <fullName evidence="5">Transmembrane protein</fullName>
    </recommendedName>
</protein>
<evidence type="ECO:0000313" key="3">
    <source>
        <dbReference type="EMBL" id="SAL46542.1"/>
    </source>
</evidence>
<keyword evidence="2" id="KW-1133">Transmembrane helix</keyword>
<dbReference type="Proteomes" id="UP000054683">
    <property type="component" value="Unassembled WGS sequence"/>
</dbReference>
<sequence>MPLPEATPKEMFPDRFYEKRAPVDSPYPSVAEPETSTSVAKSQSGRYFKLAGAALIALIALVTGASYLYNGMEHVNQQAKPATAPLADNSLPEAAPPGIISVPAGTKNASIDVMGTIDAMRSAMVRGELNAARQQLAMLPPGEDQRADVRRITDELVQREHARDSALGLARACEKAGDVPCVLRSAGDALASDVSDSEARGMLLRAVSQTGATQATAVKVNQRGDPSIVTHRPAPEKRRFRRAPQIFANDSDIYGKH</sequence>
<feature type="compositionally biased region" description="Basic and acidic residues" evidence="1">
    <location>
        <begin position="7"/>
        <end position="22"/>
    </location>
</feature>
<organism evidence="3 4">
    <name type="scientific">Caballeronia udeis</name>
    <dbReference type="NCBI Taxonomy" id="1232866"/>
    <lineage>
        <taxon>Bacteria</taxon>
        <taxon>Pseudomonadati</taxon>
        <taxon>Pseudomonadota</taxon>
        <taxon>Betaproteobacteria</taxon>
        <taxon>Burkholderiales</taxon>
        <taxon>Burkholderiaceae</taxon>
        <taxon>Caballeronia</taxon>
    </lineage>
</organism>
<evidence type="ECO:0000256" key="2">
    <source>
        <dbReference type="SAM" id="Phobius"/>
    </source>
</evidence>
<dbReference type="AlphaFoldDB" id="A0A158HQ80"/>
<proteinExistence type="predicted"/>
<gene>
    <name evidence="3" type="ORF">AWB69_04685</name>
</gene>
<accession>A0A158HQ80</accession>